<gene>
    <name evidence="2" type="ORF">BDP27DRAFT_1511087</name>
</gene>
<dbReference type="Proteomes" id="UP000772434">
    <property type="component" value="Unassembled WGS sequence"/>
</dbReference>
<accession>A0A9P5P8L0</accession>
<dbReference type="EMBL" id="JADNRY010000409">
    <property type="protein sequence ID" value="KAF9056936.1"/>
    <property type="molecule type" value="Genomic_DNA"/>
</dbReference>
<evidence type="ECO:0000313" key="3">
    <source>
        <dbReference type="Proteomes" id="UP000772434"/>
    </source>
</evidence>
<sequence length="387" mass="43717">MTQLLTNAGIAGPIPDTFNFKAFLTLPPPLVSVGHSIRFRNAHNCKAEQDNEDSTNITLDCRDYVGHQPVNLNVGHCLHALYPYAKEEFNELVFSEPYCAEVGPLLLFLRRKVVQGRMQEKEKEKSAKDKGPVGKPLHGSMVLMNPSSRIPGQQPAVVLPDIILHSISNKLYPPLNWFTDDHLEFIQHWLHELHTKLTRPIATTDNPSPEKILVFNMAKMITIWGSDESYSCLSPLKWQQASKNLLAALSILSDTLSPQDALTCYTFAGEFGKHRSFFINYRSFEENYTTWYEFERESCHDILKGTLFDRNYYVQQVDGHLLTKAASAVSLLSPPSSPSKRPSDSDLCTSSKVARGSNDTASTWVYVCRKRDREISYISNPILVHIS</sequence>
<protein>
    <submittedName>
        <fullName evidence="2">Uncharacterized protein</fullName>
    </submittedName>
</protein>
<proteinExistence type="predicted"/>
<dbReference type="OrthoDB" id="3025853at2759"/>
<reference evidence="2" key="1">
    <citation type="submission" date="2020-11" db="EMBL/GenBank/DDBJ databases">
        <authorList>
            <consortium name="DOE Joint Genome Institute"/>
            <person name="Ahrendt S."/>
            <person name="Riley R."/>
            <person name="Andreopoulos W."/>
            <person name="Labutti K."/>
            <person name="Pangilinan J."/>
            <person name="Ruiz-Duenas F.J."/>
            <person name="Barrasa J.M."/>
            <person name="Sanchez-Garcia M."/>
            <person name="Camarero S."/>
            <person name="Miyauchi S."/>
            <person name="Serrano A."/>
            <person name="Linde D."/>
            <person name="Babiker R."/>
            <person name="Drula E."/>
            <person name="Ayuso-Fernandez I."/>
            <person name="Pacheco R."/>
            <person name="Padilla G."/>
            <person name="Ferreira P."/>
            <person name="Barriuso J."/>
            <person name="Kellner H."/>
            <person name="Castanera R."/>
            <person name="Alfaro M."/>
            <person name="Ramirez L."/>
            <person name="Pisabarro A.G."/>
            <person name="Kuo A."/>
            <person name="Tritt A."/>
            <person name="Lipzen A."/>
            <person name="He G."/>
            <person name="Yan M."/>
            <person name="Ng V."/>
            <person name="Cullen D."/>
            <person name="Martin F."/>
            <person name="Rosso M.-N."/>
            <person name="Henrissat B."/>
            <person name="Hibbett D."/>
            <person name="Martinez A.T."/>
            <person name="Grigoriev I.V."/>
        </authorList>
    </citation>
    <scope>NUCLEOTIDE SEQUENCE</scope>
    <source>
        <strain evidence="2">AH 40177</strain>
    </source>
</reference>
<evidence type="ECO:0000256" key="1">
    <source>
        <dbReference type="SAM" id="MobiDB-lite"/>
    </source>
</evidence>
<keyword evidence="3" id="KW-1185">Reference proteome</keyword>
<name>A0A9P5P8L0_9AGAR</name>
<evidence type="ECO:0000313" key="2">
    <source>
        <dbReference type="EMBL" id="KAF9056936.1"/>
    </source>
</evidence>
<dbReference type="AlphaFoldDB" id="A0A9P5P8L0"/>
<organism evidence="2 3">
    <name type="scientific">Rhodocollybia butyracea</name>
    <dbReference type="NCBI Taxonomy" id="206335"/>
    <lineage>
        <taxon>Eukaryota</taxon>
        <taxon>Fungi</taxon>
        <taxon>Dikarya</taxon>
        <taxon>Basidiomycota</taxon>
        <taxon>Agaricomycotina</taxon>
        <taxon>Agaricomycetes</taxon>
        <taxon>Agaricomycetidae</taxon>
        <taxon>Agaricales</taxon>
        <taxon>Marasmiineae</taxon>
        <taxon>Omphalotaceae</taxon>
        <taxon>Rhodocollybia</taxon>
    </lineage>
</organism>
<feature type="region of interest" description="Disordered" evidence="1">
    <location>
        <begin position="333"/>
        <end position="355"/>
    </location>
</feature>
<comment type="caution">
    <text evidence="2">The sequence shown here is derived from an EMBL/GenBank/DDBJ whole genome shotgun (WGS) entry which is preliminary data.</text>
</comment>